<reference evidence="2 3" key="1">
    <citation type="submission" date="2015-09" db="EMBL/GenBank/DDBJ databases">
        <authorList>
            <consortium name="Pathogen Informatics"/>
        </authorList>
    </citation>
    <scope>NUCLEOTIDE SEQUENCE [LARGE SCALE GENOMIC DNA]</scope>
    <source>
        <strain evidence="2 3">2789STDY5834878</strain>
    </source>
</reference>
<dbReference type="GO" id="GO:0009100">
    <property type="term" value="P:glycoprotein metabolic process"/>
    <property type="evidence" value="ECO:0007669"/>
    <property type="project" value="UniProtKB-ARBA"/>
</dbReference>
<protein>
    <submittedName>
        <fullName evidence="2">LPS biosynthesis protein</fullName>
    </submittedName>
</protein>
<dbReference type="PANTHER" id="PTHR43404">
    <property type="entry name" value="LIPOPOLYSACCHARIDE CHOLINEPHOSPHOTRANSFERASE LICD"/>
    <property type="match status" value="1"/>
</dbReference>
<name>A0A174ZCM2_9FIRM</name>
<dbReference type="InterPro" id="IPR052942">
    <property type="entry name" value="LPS_cholinephosphotransferase"/>
</dbReference>
<accession>A0A174ZCM2</accession>
<sequence length="294" mass="35047">MSQNEQYDPKVLRKLQLAELEVFKDFIKICDENGLSYFLFAGCAIGVERHKGFIPWDDDIDIGMLRDDYEKVLKIYREKYTDKYVVLDIDSQETFPFYNAEIARIGTKNIPYVFKDAKVPMGIDIALYPYDNVPDDAKKRRRQRLSVFFWSKLRILREFKKPVLFMHGWKRKVVSAMCIVMNRLLTWTHLSRKFINRRYMKSALKYNNEKTRWVACFFGEMDPLKQAIKLDDLFPLVEKPFEDIMVKVPKNNDVFLKRMFGDYMKMPPVESRKNHVPEVLEFGPFDEELKDIDI</sequence>
<dbReference type="EMBL" id="CZBV01000004">
    <property type="protein sequence ID" value="CUQ84954.1"/>
    <property type="molecule type" value="Genomic_DNA"/>
</dbReference>
<dbReference type="PANTHER" id="PTHR43404:SF2">
    <property type="entry name" value="LIPOPOLYSACCHARIDE CHOLINEPHOSPHOTRANSFERASE LICD"/>
    <property type="match status" value="1"/>
</dbReference>
<evidence type="ECO:0000313" key="2">
    <source>
        <dbReference type="EMBL" id="CUQ84954.1"/>
    </source>
</evidence>
<dbReference type="Pfam" id="PF04991">
    <property type="entry name" value="LicD"/>
    <property type="match status" value="1"/>
</dbReference>
<organism evidence="2 3">
    <name type="scientific">Lachnospira eligens</name>
    <dbReference type="NCBI Taxonomy" id="39485"/>
    <lineage>
        <taxon>Bacteria</taxon>
        <taxon>Bacillati</taxon>
        <taxon>Bacillota</taxon>
        <taxon>Clostridia</taxon>
        <taxon>Lachnospirales</taxon>
        <taxon>Lachnospiraceae</taxon>
        <taxon>Lachnospira</taxon>
    </lineage>
</organism>
<dbReference type="AlphaFoldDB" id="A0A174ZCM2"/>
<evidence type="ECO:0000259" key="1">
    <source>
        <dbReference type="Pfam" id="PF04991"/>
    </source>
</evidence>
<dbReference type="InterPro" id="IPR007074">
    <property type="entry name" value="LicD/FKTN/FKRP_NTP_transf"/>
</dbReference>
<gene>
    <name evidence="2" type="ORF">ERS852492_01512</name>
</gene>
<evidence type="ECO:0000313" key="3">
    <source>
        <dbReference type="Proteomes" id="UP000095780"/>
    </source>
</evidence>
<feature type="domain" description="LicD/FKTN/FKRP nucleotidyltransferase" evidence="1">
    <location>
        <begin position="30"/>
        <end position="261"/>
    </location>
</feature>
<proteinExistence type="predicted"/>
<dbReference type="RefSeq" id="WP_055286972.1">
    <property type="nucleotide sequence ID" value="NZ_CABIXW010000004.1"/>
</dbReference>
<dbReference type="Proteomes" id="UP000095780">
    <property type="component" value="Unassembled WGS sequence"/>
</dbReference>